<dbReference type="KEGG" id="pseo:OM33_01745"/>
<evidence type="ECO:0000313" key="11">
    <source>
        <dbReference type="EMBL" id="AIY64016.1"/>
    </source>
</evidence>
<dbReference type="NCBIfam" id="TIGR01352">
    <property type="entry name" value="tonB_Cterm"/>
    <property type="match status" value="1"/>
</dbReference>
<dbReference type="SUPFAM" id="SSF74653">
    <property type="entry name" value="TolA/TonB C-terminal domain"/>
    <property type="match status" value="1"/>
</dbReference>
<keyword evidence="8" id="KW-1133">Transmembrane helix</keyword>
<dbReference type="HOGENOM" id="CLU_751982_0_0_6"/>
<protein>
    <recommendedName>
        <fullName evidence="10">TonB C-terminal domain-containing protein</fullName>
    </recommendedName>
</protein>
<evidence type="ECO:0000256" key="4">
    <source>
        <dbReference type="ARBA" id="ARBA00022475"/>
    </source>
</evidence>
<keyword evidence="6" id="KW-0812">Transmembrane</keyword>
<evidence type="ECO:0000256" key="8">
    <source>
        <dbReference type="ARBA" id="ARBA00022989"/>
    </source>
</evidence>
<dbReference type="RefSeq" id="WP_038637939.1">
    <property type="nucleotide sequence ID" value="NZ_CP009888.1"/>
</dbReference>
<evidence type="ECO:0000256" key="6">
    <source>
        <dbReference type="ARBA" id="ARBA00022692"/>
    </source>
</evidence>
<evidence type="ECO:0000256" key="5">
    <source>
        <dbReference type="ARBA" id="ARBA00022519"/>
    </source>
</evidence>
<keyword evidence="4" id="KW-1003">Cell membrane</keyword>
<keyword evidence="5" id="KW-0997">Cell inner membrane</keyword>
<reference evidence="11 12" key="1">
    <citation type="submission" date="2014-11" db="EMBL/GenBank/DDBJ databases">
        <title>Complete Genome Sequence of Pseudoalteromonas sp. Strain OCN003 Isolated from Kaneohe Bay, Oahu, Hawaii.</title>
        <authorList>
            <person name="Beurmann S."/>
            <person name="Videau P."/>
            <person name="Ushijima B."/>
            <person name="Smith A.M."/>
            <person name="Aeby G.S."/>
            <person name="Callahan S.M."/>
            <person name="Belcaid M."/>
        </authorList>
    </citation>
    <scope>NUCLEOTIDE SEQUENCE [LARGE SCALE GENOMIC DNA]</scope>
    <source>
        <strain evidence="11 12">OCN003</strain>
    </source>
</reference>
<comment type="similarity">
    <text evidence="2">Belongs to the TonB family.</text>
</comment>
<comment type="subcellular location">
    <subcellularLocation>
        <location evidence="1">Cell inner membrane</location>
        <topology evidence="1">Single-pass membrane protein</topology>
        <orientation evidence="1">Periplasmic side</orientation>
    </subcellularLocation>
</comment>
<evidence type="ECO:0000259" key="10">
    <source>
        <dbReference type="PROSITE" id="PS52015"/>
    </source>
</evidence>
<dbReference type="Proteomes" id="UP000030341">
    <property type="component" value="Chromosome 1"/>
</dbReference>
<evidence type="ECO:0000313" key="12">
    <source>
        <dbReference type="Proteomes" id="UP000030341"/>
    </source>
</evidence>
<dbReference type="GO" id="GO:0005886">
    <property type="term" value="C:plasma membrane"/>
    <property type="evidence" value="ECO:0007669"/>
    <property type="project" value="UniProtKB-SubCell"/>
</dbReference>
<dbReference type="OrthoDB" id="5956919at2"/>
<keyword evidence="7" id="KW-0653">Protein transport</keyword>
<feature type="domain" description="TonB C-terminal" evidence="10">
    <location>
        <begin position="32"/>
        <end position="128"/>
    </location>
</feature>
<dbReference type="STRING" id="1348114.OM33_01745"/>
<accession>A0A0A7ED59</accession>
<keyword evidence="9" id="KW-0472">Membrane</keyword>
<evidence type="ECO:0000256" key="2">
    <source>
        <dbReference type="ARBA" id="ARBA00006555"/>
    </source>
</evidence>
<dbReference type="PANTHER" id="PTHR33446">
    <property type="entry name" value="PROTEIN TONB-RELATED"/>
    <property type="match status" value="1"/>
</dbReference>
<dbReference type="GO" id="GO:0015031">
    <property type="term" value="P:protein transport"/>
    <property type="evidence" value="ECO:0007669"/>
    <property type="project" value="UniProtKB-KW"/>
</dbReference>
<dbReference type="EMBL" id="CP009888">
    <property type="protein sequence ID" value="AIY64016.1"/>
    <property type="molecule type" value="Genomic_DNA"/>
</dbReference>
<name>A0A0A7ED59_9GAMM</name>
<keyword evidence="12" id="KW-1185">Reference proteome</keyword>
<dbReference type="GO" id="GO:0055085">
    <property type="term" value="P:transmembrane transport"/>
    <property type="evidence" value="ECO:0007669"/>
    <property type="project" value="InterPro"/>
</dbReference>
<dbReference type="Gene3D" id="3.30.1150.10">
    <property type="match status" value="1"/>
</dbReference>
<proteinExistence type="inferred from homology"/>
<dbReference type="eggNOG" id="COG0810">
    <property type="taxonomic scope" value="Bacteria"/>
</dbReference>
<evidence type="ECO:0000256" key="9">
    <source>
        <dbReference type="ARBA" id="ARBA00023136"/>
    </source>
</evidence>
<dbReference type="Pfam" id="PF03544">
    <property type="entry name" value="TonB_C"/>
    <property type="match status" value="1"/>
</dbReference>
<dbReference type="PANTHER" id="PTHR33446:SF14">
    <property type="entry name" value="PROTEIN TONB"/>
    <property type="match status" value="1"/>
</dbReference>
<sequence length="349" mass="39650">MIPFSFLVLSASALSTAENNTVINKTDQLHLNTIVNAEAIKRIPPKYPVSAARDGKEGWVQLSFVVEPDGTTSNVIVDNSSNPIFESYARRSIEKWQYSPATMDGKAIQQCRNQVQLDFRLSETPKGASRKFVKQYKLANRYLEENNIAEAQKIMAKIEEKGRWNAYEDMYYAILNSLIAEQTKDTETELNAIKSVLRHRELQKETQYSAFAARAFSLAIERQLYGDAKSIFENLKTHYSDNPNVAKLTPYYDQITAYLASEKPLVINAAIGNRDFWRYQLERSGFVIDNVEGNLTNLEVRCDNHHSQFLVEAGNKWQIPESWGTCSVYVFGDADATFTFADVHGKQVI</sequence>
<evidence type="ECO:0000256" key="3">
    <source>
        <dbReference type="ARBA" id="ARBA00022448"/>
    </source>
</evidence>
<dbReference type="AlphaFoldDB" id="A0A0A7ED59"/>
<organism evidence="11 12">
    <name type="scientific">Pseudoalteromonas piratica</name>
    <dbReference type="NCBI Taxonomy" id="1348114"/>
    <lineage>
        <taxon>Bacteria</taxon>
        <taxon>Pseudomonadati</taxon>
        <taxon>Pseudomonadota</taxon>
        <taxon>Gammaproteobacteria</taxon>
        <taxon>Alteromonadales</taxon>
        <taxon>Pseudoalteromonadaceae</taxon>
        <taxon>Pseudoalteromonas</taxon>
    </lineage>
</organism>
<evidence type="ECO:0000256" key="1">
    <source>
        <dbReference type="ARBA" id="ARBA00004383"/>
    </source>
</evidence>
<dbReference type="InterPro" id="IPR006260">
    <property type="entry name" value="TonB/TolA_C"/>
</dbReference>
<dbReference type="PROSITE" id="PS52015">
    <property type="entry name" value="TONB_CTD"/>
    <property type="match status" value="1"/>
</dbReference>
<gene>
    <name evidence="11" type="ORF">OM33_01745</name>
</gene>
<keyword evidence="3" id="KW-0813">Transport</keyword>
<dbReference type="InterPro" id="IPR051045">
    <property type="entry name" value="TonB-dependent_transducer"/>
</dbReference>
<dbReference type="InterPro" id="IPR037682">
    <property type="entry name" value="TonB_C"/>
</dbReference>
<evidence type="ECO:0000256" key="7">
    <source>
        <dbReference type="ARBA" id="ARBA00022927"/>
    </source>
</evidence>